<dbReference type="SUPFAM" id="SSF47413">
    <property type="entry name" value="lambda repressor-like DNA-binding domains"/>
    <property type="match status" value="1"/>
</dbReference>
<name>A0A6I4HUR0_ACIBA</name>
<dbReference type="Proteomes" id="UP000439424">
    <property type="component" value="Unassembled WGS sequence"/>
</dbReference>
<comment type="caution">
    <text evidence="1">The sequence shown here is derived from an EMBL/GenBank/DDBJ whole genome shotgun (WGS) entry which is preliminary data.</text>
</comment>
<proteinExistence type="predicted"/>
<sequence>MSSPKVAFDKAVKIAGGTPTALARGIGLTPWAVHKWDKENIPPKRCEQIEEFTNGEVKAEELRPDINWEYRRRSKKQ</sequence>
<dbReference type="Gene3D" id="1.10.260.40">
    <property type="entry name" value="lambda repressor-like DNA-binding domains"/>
    <property type="match status" value="1"/>
</dbReference>
<dbReference type="Pfam" id="PF15943">
    <property type="entry name" value="YdaS_toxin"/>
    <property type="match status" value="1"/>
</dbReference>
<evidence type="ECO:0000313" key="2">
    <source>
        <dbReference type="Proteomes" id="UP000439424"/>
    </source>
</evidence>
<gene>
    <name evidence="1" type="ORF">GNY86_18610</name>
</gene>
<dbReference type="InterPro" id="IPR031856">
    <property type="entry name" value="YdaS_toxin-like"/>
</dbReference>
<dbReference type="InterPro" id="IPR010982">
    <property type="entry name" value="Lambda_DNA-bd_dom_sf"/>
</dbReference>
<evidence type="ECO:0000313" key="1">
    <source>
        <dbReference type="EMBL" id="MVM93549.1"/>
    </source>
</evidence>
<dbReference type="GO" id="GO:0003677">
    <property type="term" value="F:DNA binding"/>
    <property type="evidence" value="ECO:0007669"/>
    <property type="project" value="InterPro"/>
</dbReference>
<organism evidence="1 2">
    <name type="scientific">Acinetobacter baumannii</name>
    <dbReference type="NCBI Taxonomy" id="470"/>
    <lineage>
        <taxon>Bacteria</taxon>
        <taxon>Pseudomonadati</taxon>
        <taxon>Pseudomonadota</taxon>
        <taxon>Gammaproteobacteria</taxon>
        <taxon>Moraxellales</taxon>
        <taxon>Moraxellaceae</taxon>
        <taxon>Acinetobacter</taxon>
        <taxon>Acinetobacter calcoaceticus/baumannii complex</taxon>
    </lineage>
</organism>
<protein>
    <submittedName>
        <fullName evidence="1">Cro/Cl family transcriptional regulator</fullName>
    </submittedName>
</protein>
<dbReference type="AlphaFoldDB" id="A0A6I4HUR0"/>
<accession>A0A6I4HUR0</accession>
<dbReference type="RefSeq" id="WP_074166879.1">
    <property type="nucleotide sequence ID" value="NZ_CP051474.1"/>
</dbReference>
<reference evidence="1 2" key="1">
    <citation type="submission" date="2019-11" db="EMBL/GenBank/DDBJ databases">
        <title>Multidrug-resistant Acinetobacter baumannii moving toward extensively drug-resistant over fifteen years in South of Brazil.</title>
        <authorList>
            <person name="Fedrigo N.H."/>
            <person name="Cerdeira L."/>
            <person name="Fuga B."/>
            <person name="Marini P.V.B."/>
            <person name="Shinohara D.R."/>
            <person name="Carrara-Marroni F.E."/>
            <person name="Lincopan N."/>
            <person name="Tognim M.C.B."/>
        </authorList>
    </citation>
    <scope>NUCLEOTIDE SEQUENCE [LARGE SCALE GENOMIC DNA]</scope>
    <source>
        <strain evidence="1 2">Ac576</strain>
    </source>
</reference>
<dbReference type="EMBL" id="WPIP01000231">
    <property type="protein sequence ID" value="MVM93549.1"/>
    <property type="molecule type" value="Genomic_DNA"/>
</dbReference>